<dbReference type="EMBL" id="OJIN01000035">
    <property type="protein sequence ID" value="SPD72362.1"/>
    <property type="molecule type" value="Genomic_DNA"/>
</dbReference>
<dbReference type="NCBIfam" id="TIGR02547">
    <property type="entry name" value="casA_cse1"/>
    <property type="match status" value="1"/>
</dbReference>
<gene>
    <name evidence="2" type="ORF">PITCH_A130014</name>
</gene>
<dbReference type="Pfam" id="PF09481">
    <property type="entry name" value="CRISPR_Cse1"/>
    <property type="match status" value="1"/>
</dbReference>
<dbReference type="AlphaFoldDB" id="A0A445MSF9"/>
<protein>
    <recommendedName>
        <fullName evidence="3">CRISPR-associated protein, Cse1 family</fullName>
    </recommendedName>
</protein>
<proteinExistence type="predicted"/>
<sequence length="535" mass="61595">MSRFNLIDEKWIPVRFPDGTRDELGILDTLLRSKEIVDIEDPSPFVVAALYRFLLAVLYRALEGPTDPDQAKALFRNDLPDGKITSYLQKWRDLNRFWLFDEKYPFGQIPTFEPKTWRAWTALAAEHNADNAKVLFDHVNVTVSGSISPAAALRWLLATQTFAVSAGKSEISHTGTAPSAGSVMAIPIGLNLKDTLIFCLIPQNREIMQADVPSWEKEPESLQYLKSTIRVLDKKSGKEKDRAIERSSTGIVDLFTWRTRSIVFKESLSDDVSEVGLASGIGYIESVVLDPMLSYNIVEISESETEEKIKKRVPLHFEEKEFWRDFDSLLPDDAHLAPKVIENAVMLSKIDRKRLPKGIMIIGQRYFPPRPNIAFWRKEYFVLPEAISGDRNIRHDIRDFLTAAEKAGHELKNACEAFARDILRHGERKVEKKDIRNFVEQLSAPDQYWSALESSFHEILREYTLDRDFEVIRCQWLKSVRESLLYAWEQHRASFSVGDAWAIRALVKAERSVRRKLNELNDEIRKLELQKEESL</sequence>
<reference evidence="2" key="1">
    <citation type="submission" date="2018-01" db="EMBL/GenBank/DDBJ databases">
        <authorList>
            <person name="Regsiter A."/>
            <person name="William W."/>
        </authorList>
    </citation>
    <scope>NUCLEOTIDE SEQUENCE</scope>
    <source>
        <strain evidence="2">TRIP AH-1</strain>
    </source>
</reference>
<dbReference type="CDD" id="cd09729">
    <property type="entry name" value="Cse1_I-E"/>
    <property type="match status" value="1"/>
</dbReference>
<evidence type="ECO:0000313" key="2">
    <source>
        <dbReference type="EMBL" id="SPD72362.1"/>
    </source>
</evidence>
<organism evidence="2">
    <name type="scientific">uncultured Desulfobacterium sp</name>
    <dbReference type="NCBI Taxonomy" id="201089"/>
    <lineage>
        <taxon>Bacteria</taxon>
        <taxon>Pseudomonadati</taxon>
        <taxon>Thermodesulfobacteriota</taxon>
        <taxon>Desulfobacteria</taxon>
        <taxon>Desulfobacterales</taxon>
        <taxon>Desulfobacteriaceae</taxon>
        <taxon>Desulfobacterium</taxon>
        <taxon>environmental samples</taxon>
    </lineage>
</organism>
<evidence type="ECO:0008006" key="3">
    <source>
        <dbReference type="Google" id="ProtNLM"/>
    </source>
</evidence>
<keyword evidence="1" id="KW-0175">Coiled coil</keyword>
<evidence type="ECO:0000256" key="1">
    <source>
        <dbReference type="SAM" id="Coils"/>
    </source>
</evidence>
<dbReference type="InterPro" id="IPR013381">
    <property type="entry name" value="CRISPR-assoc_prot_Cse1"/>
</dbReference>
<feature type="coiled-coil region" evidence="1">
    <location>
        <begin position="503"/>
        <end position="533"/>
    </location>
</feature>
<accession>A0A445MSF9</accession>
<dbReference type="Gene3D" id="1.10.132.100">
    <property type="match status" value="1"/>
</dbReference>
<name>A0A445MSF9_9BACT</name>